<dbReference type="GO" id="GO:0032259">
    <property type="term" value="P:methylation"/>
    <property type="evidence" value="ECO:0007669"/>
    <property type="project" value="UniProtKB-KW"/>
</dbReference>
<dbReference type="InterPro" id="IPR001214">
    <property type="entry name" value="SET_dom"/>
</dbReference>
<evidence type="ECO:0000259" key="4">
    <source>
        <dbReference type="PROSITE" id="PS50280"/>
    </source>
</evidence>
<organism evidence="5 6">
    <name type="scientific">Claviceps aff. purpurea</name>
    <dbReference type="NCBI Taxonomy" id="1967640"/>
    <lineage>
        <taxon>Eukaryota</taxon>
        <taxon>Fungi</taxon>
        <taxon>Dikarya</taxon>
        <taxon>Ascomycota</taxon>
        <taxon>Pezizomycotina</taxon>
        <taxon>Sordariomycetes</taxon>
        <taxon>Hypocreomycetidae</taxon>
        <taxon>Hypocreales</taxon>
        <taxon>Clavicipitaceae</taxon>
        <taxon>Claviceps</taxon>
    </lineage>
</organism>
<protein>
    <recommendedName>
        <fullName evidence="4">SET domain-containing protein</fullName>
    </recommendedName>
</protein>
<dbReference type="SUPFAM" id="SSF81822">
    <property type="entry name" value="RuBisCo LSMT C-terminal, substrate-binding domain"/>
    <property type="match status" value="1"/>
</dbReference>
<reference evidence="5 6" key="1">
    <citation type="journal article" date="2020" name="bioRxiv">
        <title>Whole genome comparisons of ergot fungi reveals the divergence and evolution of species within the genus Claviceps are the result of varying mechanisms driving genome evolution and host range expansion.</title>
        <authorList>
            <person name="Wyka S.A."/>
            <person name="Mondo S.J."/>
            <person name="Liu M."/>
            <person name="Dettman J."/>
            <person name="Nalam V."/>
            <person name="Broders K.D."/>
        </authorList>
    </citation>
    <scope>NUCLEOTIDE SEQUENCE [LARGE SCALE GENOMIC DNA]</scope>
    <source>
        <strain evidence="5 6">Clav52</strain>
    </source>
</reference>
<dbReference type="Proteomes" id="UP000707071">
    <property type="component" value="Unassembled WGS sequence"/>
</dbReference>
<dbReference type="InterPro" id="IPR036464">
    <property type="entry name" value="Rubisco_LSMT_subst-bd_sf"/>
</dbReference>
<accession>A0A9P7QKQ4</accession>
<dbReference type="PANTHER" id="PTHR13271">
    <property type="entry name" value="UNCHARACTERIZED PUTATIVE METHYLTRANSFERASE"/>
    <property type="match status" value="1"/>
</dbReference>
<dbReference type="PANTHER" id="PTHR13271:SF34">
    <property type="entry name" value="N-LYSINE METHYLTRANSFERASE SETD6"/>
    <property type="match status" value="1"/>
</dbReference>
<dbReference type="FunFam" id="3.90.1410.10:FF:000007">
    <property type="entry name" value="Ribosomal lysine N-methyltransferase 4"/>
    <property type="match status" value="1"/>
</dbReference>
<dbReference type="Gene3D" id="3.90.1410.10">
    <property type="entry name" value="set domain protein methyltransferase, domain 1"/>
    <property type="match status" value="1"/>
</dbReference>
<keyword evidence="3" id="KW-0949">S-adenosyl-L-methionine</keyword>
<dbReference type="Gene3D" id="3.90.1420.10">
    <property type="entry name" value="Rubisco LSMT, substrate-binding domain"/>
    <property type="match status" value="1"/>
</dbReference>
<dbReference type="AlphaFoldDB" id="A0A9P7QKQ4"/>
<dbReference type="InterPro" id="IPR015353">
    <property type="entry name" value="Rubisco_LSMT_subst-bd"/>
</dbReference>
<evidence type="ECO:0000256" key="3">
    <source>
        <dbReference type="ARBA" id="ARBA00022691"/>
    </source>
</evidence>
<dbReference type="Pfam" id="PF09273">
    <property type="entry name" value="Rubis-subs-bind"/>
    <property type="match status" value="1"/>
</dbReference>
<dbReference type="InterPro" id="IPR046341">
    <property type="entry name" value="SET_dom_sf"/>
</dbReference>
<keyword evidence="2" id="KW-0808">Transferase</keyword>
<evidence type="ECO:0000256" key="2">
    <source>
        <dbReference type="ARBA" id="ARBA00022679"/>
    </source>
</evidence>
<gene>
    <name evidence="5" type="ORF">E4U09_007006</name>
</gene>
<dbReference type="InterPro" id="IPR050600">
    <property type="entry name" value="SETD3_SETD6_MTase"/>
</dbReference>
<dbReference type="Pfam" id="PF00856">
    <property type="entry name" value="SET"/>
    <property type="match status" value="1"/>
</dbReference>
<dbReference type="GO" id="GO:0016279">
    <property type="term" value="F:protein-lysine N-methyltransferase activity"/>
    <property type="evidence" value="ECO:0007669"/>
    <property type="project" value="InterPro"/>
</dbReference>
<keyword evidence="6" id="KW-1185">Reference proteome</keyword>
<keyword evidence="1" id="KW-0489">Methyltransferase</keyword>
<dbReference type="InterPro" id="IPR044430">
    <property type="entry name" value="SETD6_SET"/>
</dbReference>
<evidence type="ECO:0000313" key="5">
    <source>
        <dbReference type="EMBL" id="KAG6300353.1"/>
    </source>
</evidence>
<evidence type="ECO:0000313" key="6">
    <source>
        <dbReference type="Proteomes" id="UP000707071"/>
    </source>
</evidence>
<name>A0A9P7QKQ4_9HYPO</name>
<dbReference type="GO" id="GO:0005634">
    <property type="term" value="C:nucleus"/>
    <property type="evidence" value="ECO:0007669"/>
    <property type="project" value="TreeGrafter"/>
</dbReference>
<proteinExistence type="predicted"/>
<evidence type="ECO:0000256" key="1">
    <source>
        <dbReference type="ARBA" id="ARBA00022603"/>
    </source>
</evidence>
<dbReference type="CDD" id="cd19178">
    <property type="entry name" value="SET_SETD6"/>
    <property type="match status" value="1"/>
</dbReference>
<dbReference type="SUPFAM" id="SSF82199">
    <property type="entry name" value="SET domain"/>
    <property type="match status" value="1"/>
</dbReference>
<sequence length="476" mass="52987">MPFSDFNDKTAAFLGWFHSLPGTNFSDAVQIVDLRSRGAGRGMVATRDIPADTTLFTIPRSAIITPDTSMIKEHLNRSTYESHGDQDDQQALDSWSFLILTLMHEYFQGNDSLWKNYLDILPDAFDTPMFWTDQELSQLQGSATSGKIGKDTAEDMFRRRLIPIIRENRHAFKGSEDMSAEDLVQLAHRMGSTIMAYAFDLESDEQEGGGEGGEGDDADSWVEDREGKTLMGMVPMADILNADAEFNTHIHHGENELTATTLRDIKAGDEILNFYGPHPNSELLRRYGYVTPKHARYDVVEIPWTALQASLSSVLGIPHDAITKAMETLSEEDELEDVFVLERNTGEPNPDGTFPTTAPVIDGMPEDMQAQLKAVIKVLQKMDGNLIPDKRKRDGVLQSVMAEALRAVASRYTSTVAEDEELLRRGDLSSRHRMAIVVRLGEKRLIEEAFAQFSGMAAGDETCGDDSAAKRTKRSD</sequence>
<dbReference type="PROSITE" id="PS50280">
    <property type="entry name" value="SET"/>
    <property type="match status" value="1"/>
</dbReference>
<dbReference type="EMBL" id="SRRH01000068">
    <property type="protein sequence ID" value="KAG6300353.1"/>
    <property type="molecule type" value="Genomic_DNA"/>
</dbReference>
<comment type="caution">
    <text evidence="5">The sequence shown here is derived from an EMBL/GenBank/DDBJ whole genome shotgun (WGS) entry which is preliminary data.</text>
</comment>
<feature type="domain" description="SET" evidence="4">
    <location>
        <begin position="27"/>
        <end position="276"/>
    </location>
</feature>